<protein>
    <submittedName>
        <fullName evidence="2">YtxH domain-containing protein</fullName>
    </submittedName>
</protein>
<gene>
    <name evidence="2" type="ORF">ESY86_18800</name>
</gene>
<keyword evidence="1" id="KW-0472">Membrane</keyword>
<evidence type="ECO:0000256" key="1">
    <source>
        <dbReference type="SAM" id="Phobius"/>
    </source>
</evidence>
<proteinExistence type="predicted"/>
<keyword evidence="1" id="KW-1133">Transmembrane helix</keyword>
<keyword evidence="1" id="KW-0812">Transmembrane</keyword>
<keyword evidence="3" id="KW-1185">Reference proteome</keyword>
<dbReference type="OrthoDB" id="6400719at2"/>
<evidence type="ECO:0000313" key="2">
    <source>
        <dbReference type="EMBL" id="TXD86933.1"/>
    </source>
</evidence>
<evidence type="ECO:0000313" key="3">
    <source>
        <dbReference type="Proteomes" id="UP000321578"/>
    </source>
</evidence>
<name>A0A5C6ZCV6_9FLAO</name>
<reference evidence="2 3" key="1">
    <citation type="submission" date="2019-08" db="EMBL/GenBank/DDBJ databases">
        <title>Genomes of Subsaximicrobium wynnwilliamsii strains.</title>
        <authorList>
            <person name="Bowman J.P."/>
        </authorList>
    </citation>
    <scope>NUCLEOTIDE SEQUENCE [LARGE SCALE GENOMIC DNA]</scope>
    <source>
        <strain evidence="2 3">2-80-2</strain>
    </source>
</reference>
<dbReference type="AlphaFoldDB" id="A0A5C6ZCV6"/>
<sequence length="91" mass="10446">MAIIAHITLIGWIIALVMNNEKKSEFASFYIRQVLGIMLLGFVCSFIPIIGWFAWIFVLVLWVMSLISALNGQKKPILLLGEQFQDWFKSL</sequence>
<accession>A0A5C6ZCV6</accession>
<organism evidence="2 3">
    <name type="scientific">Subsaximicrobium wynnwilliamsii</name>
    <dbReference type="NCBI Taxonomy" id="291179"/>
    <lineage>
        <taxon>Bacteria</taxon>
        <taxon>Pseudomonadati</taxon>
        <taxon>Bacteroidota</taxon>
        <taxon>Flavobacteriia</taxon>
        <taxon>Flavobacteriales</taxon>
        <taxon>Flavobacteriaceae</taxon>
        <taxon>Subsaximicrobium</taxon>
    </lineage>
</organism>
<dbReference type="Proteomes" id="UP000321578">
    <property type="component" value="Unassembled WGS sequence"/>
</dbReference>
<comment type="caution">
    <text evidence="2">The sequence shown here is derived from an EMBL/GenBank/DDBJ whole genome shotgun (WGS) entry which is preliminary data.</text>
</comment>
<feature type="transmembrane region" description="Helical" evidence="1">
    <location>
        <begin position="35"/>
        <end position="64"/>
    </location>
</feature>
<dbReference type="EMBL" id="VORO01000034">
    <property type="protein sequence ID" value="TXD86933.1"/>
    <property type="molecule type" value="Genomic_DNA"/>
</dbReference>